<dbReference type="InParanoid" id="H1YWF8"/>
<keyword evidence="7" id="KW-1185">Reference proteome</keyword>
<dbReference type="GO" id="GO:0003676">
    <property type="term" value="F:nucleic acid binding"/>
    <property type="evidence" value="ECO:0007669"/>
    <property type="project" value="InterPro"/>
</dbReference>
<dbReference type="InterPro" id="IPR002052">
    <property type="entry name" value="DNA_methylase_N6_adenine_CS"/>
</dbReference>
<evidence type="ECO:0000256" key="4">
    <source>
        <dbReference type="ARBA" id="ARBA00022691"/>
    </source>
</evidence>
<dbReference type="OrthoDB" id="27149at2157"/>
<proteinExistence type="inferred from homology"/>
<dbReference type="PANTHER" id="PTHR45875">
    <property type="entry name" value="METHYLTRANSFERASE N6AMT1"/>
    <property type="match status" value="1"/>
</dbReference>
<comment type="similarity">
    <text evidence="1">Belongs to the eukaryotic/archaeal PrmC-related family.</text>
</comment>
<dbReference type="AlphaFoldDB" id="H1YWF8"/>
<gene>
    <name evidence="6" type="ORF">Metlim_1659</name>
</gene>
<sequence>MNDKEIIPEYHEQVYQPEADTYLLLKAVMAEIRCDDRVIEIGTGSGKIAGEVYKISKNVTATDINPHACRSAAALGPEVIRTDIAAGICSGFDLVIFNPPYLPTGEEEKIDDWLEYALDGGISGRETIEKFAEALPGIMDKNGRCLLLVSSLTGAEKVRDIFSRKKMLSFVILSEKCEDETLYILRIVHDICCDHLYS</sequence>
<dbReference type="STRING" id="937775.Metlim_1659"/>
<evidence type="ECO:0000256" key="1">
    <source>
        <dbReference type="ARBA" id="ARBA00006149"/>
    </source>
</evidence>
<reference evidence="6 7" key="1">
    <citation type="submission" date="2011-10" db="EMBL/GenBank/DDBJ databases">
        <title>The Improved High-Quality Draft genome of Methanoplanus limicola DSM 2279.</title>
        <authorList>
            <consortium name="US DOE Joint Genome Institute (JGI-PGF)"/>
            <person name="Lucas S."/>
            <person name="Copeland A."/>
            <person name="Lapidus A."/>
            <person name="Glavina del Rio T."/>
            <person name="Dalin E."/>
            <person name="Tice H."/>
            <person name="Bruce D."/>
            <person name="Goodwin L."/>
            <person name="Pitluck S."/>
            <person name="Peters L."/>
            <person name="Mikhailova N."/>
            <person name="Lu M."/>
            <person name="Kyrpides N."/>
            <person name="Mavromatis K."/>
            <person name="Ivanova N."/>
            <person name="Markowitz V."/>
            <person name="Cheng J.-F."/>
            <person name="Hugenholtz P."/>
            <person name="Woyke T."/>
            <person name="Wu D."/>
            <person name="Wirth R."/>
            <person name="Brambilla E.-M."/>
            <person name="Klenk H.-P."/>
            <person name="Eisen J.A."/>
        </authorList>
    </citation>
    <scope>NUCLEOTIDE SEQUENCE [LARGE SCALE GENOMIC DNA]</scope>
    <source>
        <strain evidence="6 7">DSM 2279</strain>
    </source>
</reference>
<evidence type="ECO:0000256" key="2">
    <source>
        <dbReference type="ARBA" id="ARBA00022603"/>
    </source>
</evidence>
<evidence type="ECO:0000313" key="7">
    <source>
        <dbReference type="Proteomes" id="UP000005741"/>
    </source>
</evidence>
<dbReference type="Proteomes" id="UP000005741">
    <property type="component" value="Chromosome"/>
</dbReference>
<dbReference type="InterPro" id="IPR029063">
    <property type="entry name" value="SAM-dependent_MTases_sf"/>
</dbReference>
<feature type="domain" description="Methyltransferase small" evidence="5">
    <location>
        <begin position="21"/>
        <end position="102"/>
    </location>
</feature>
<evidence type="ECO:0000259" key="5">
    <source>
        <dbReference type="Pfam" id="PF05175"/>
    </source>
</evidence>
<evidence type="ECO:0000256" key="3">
    <source>
        <dbReference type="ARBA" id="ARBA00022679"/>
    </source>
</evidence>
<dbReference type="Gene3D" id="3.40.50.150">
    <property type="entry name" value="Vaccinia Virus protein VP39"/>
    <property type="match status" value="1"/>
</dbReference>
<dbReference type="GO" id="GO:0008757">
    <property type="term" value="F:S-adenosylmethionine-dependent methyltransferase activity"/>
    <property type="evidence" value="ECO:0007669"/>
    <property type="project" value="TreeGrafter"/>
</dbReference>
<protein>
    <submittedName>
        <fullName evidence="6">Methylase</fullName>
    </submittedName>
</protein>
<accession>H1YWF8</accession>
<dbReference type="Pfam" id="PF05175">
    <property type="entry name" value="MTS"/>
    <property type="match status" value="1"/>
</dbReference>
<dbReference type="EMBL" id="CM001436">
    <property type="protein sequence ID" value="EHQ35760.1"/>
    <property type="molecule type" value="Genomic_DNA"/>
</dbReference>
<keyword evidence="2 6" id="KW-0489">Methyltransferase</keyword>
<dbReference type="NCBIfam" id="TIGR00537">
    <property type="entry name" value="hemK_rel_arch"/>
    <property type="match status" value="1"/>
</dbReference>
<dbReference type="SUPFAM" id="SSF53335">
    <property type="entry name" value="S-adenosyl-L-methionine-dependent methyltransferases"/>
    <property type="match status" value="1"/>
</dbReference>
<dbReference type="PANTHER" id="PTHR45875:SF1">
    <property type="entry name" value="METHYLTRANSFERASE N6AMT1"/>
    <property type="match status" value="1"/>
</dbReference>
<keyword evidence="3" id="KW-0808">Transferase</keyword>
<dbReference type="FunCoup" id="H1YWF8">
    <property type="interactions" value="57"/>
</dbReference>
<dbReference type="RefSeq" id="WP_004077595.1">
    <property type="nucleotide sequence ID" value="NZ_CM001436.1"/>
</dbReference>
<dbReference type="GO" id="GO:0008276">
    <property type="term" value="F:protein methyltransferase activity"/>
    <property type="evidence" value="ECO:0007669"/>
    <property type="project" value="TreeGrafter"/>
</dbReference>
<dbReference type="GO" id="GO:0035657">
    <property type="term" value="C:eRF1 methyltransferase complex"/>
    <property type="evidence" value="ECO:0007669"/>
    <property type="project" value="TreeGrafter"/>
</dbReference>
<dbReference type="InterPro" id="IPR004557">
    <property type="entry name" value="PrmC-related"/>
</dbReference>
<dbReference type="CDD" id="cd02440">
    <property type="entry name" value="AdoMet_MTases"/>
    <property type="match status" value="1"/>
</dbReference>
<dbReference type="InterPro" id="IPR052190">
    <property type="entry name" value="Euk-Arch_PrmC-MTase"/>
</dbReference>
<keyword evidence="4" id="KW-0949">S-adenosyl-L-methionine</keyword>
<dbReference type="HOGENOM" id="CLU_018398_6_2_2"/>
<dbReference type="InterPro" id="IPR007848">
    <property type="entry name" value="Small_mtfrase_dom"/>
</dbReference>
<dbReference type="GO" id="GO:0032259">
    <property type="term" value="P:methylation"/>
    <property type="evidence" value="ECO:0007669"/>
    <property type="project" value="UniProtKB-KW"/>
</dbReference>
<organism evidence="6 7">
    <name type="scientific">Methanoplanus limicola DSM 2279</name>
    <dbReference type="NCBI Taxonomy" id="937775"/>
    <lineage>
        <taxon>Archaea</taxon>
        <taxon>Methanobacteriati</taxon>
        <taxon>Methanobacteriota</taxon>
        <taxon>Stenosarchaea group</taxon>
        <taxon>Methanomicrobia</taxon>
        <taxon>Methanomicrobiales</taxon>
        <taxon>Methanomicrobiaceae</taxon>
        <taxon>Methanoplanus</taxon>
    </lineage>
</organism>
<evidence type="ECO:0000313" key="6">
    <source>
        <dbReference type="EMBL" id="EHQ35760.1"/>
    </source>
</evidence>
<dbReference type="PROSITE" id="PS00092">
    <property type="entry name" value="N6_MTASE"/>
    <property type="match status" value="1"/>
</dbReference>
<name>H1YWF8_9EURY</name>